<dbReference type="GO" id="GO:0006893">
    <property type="term" value="P:Golgi to plasma membrane transport"/>
    <property type="evidence" value="ECO:0007669"/>
    <property type="project" value="TreeGrafter"/>
</dbReference>
<proteinExistence type="predicted"/>
<dbReference type="Gene3D" id="2.130.10.10">
    <property type="entry name" value="YVTN repeat-like/Quinoprotein amine dehydrogenase"/>
    <property type="match status" value="1"/>
</dbReference>
<dbReference type="GO" id="GO:0005886">
    <property type="term" value="C:plasma membrane"/>
    <property type="evidence" value="ECO:0007669"/>
    <property type="project" value="TreeGrafter"/>
</dbReference>
<evidence type="ECO:0000313" key="1">
    <source>
        <dbReference type="EMBL" id="OAF67019.1"/>
    </source>
</evidence>
<dbReference type="OrthoDB" id="19944at2759"/>
<dbReference type="GO" id="GO:0005096">
    <property type="term" value="F:GTPase activator activity"/>
    <property type="evidence" value="ECO:0007669"/>
    <property type="project" value="TreeGrafter"/>
</dbReference>
<evidence type="ECO:0000313" key="2">
    <source>
        <dbReference type="Proteomes" id="UP000078046"/>
    </source>
</evidence>
<dbReference type="Proteomes" id="UP000078046">
    <property type="component" value="Unassembled WGS sequence"/>
</dbReference>
<dbReference type="GO" id="GO:0019905">
    <property type="term" value="F:syntaxin binding"/>
    <property type="evidence" value="ECO:0007669"/>
    <property type="project" value="TreeGrafter"/>
</dbReference>
<dbReference type="GO" id="GO:0030866">
    <property type="term" value="P:cortical actin cytoskeleton organization"/>
    <property type="evidence" value="ECO:0007669"/>
    <property type="project" value="TreeGrafter"/>
</dbReference>
<dbReference type="SUPFAM" id="SSF50978">
    <property type="entry name" value="WD40 repeat-like"/>
    <property type="match status" value="1"/>
</dbReference>
<dbReference type="PANTHER" id="PTHR10241:SF29">
    <property type="entry name" value="LETHAL(2) GIANT LARVAE PROTEIN"/>
    <property type="match status" value="1"/>
</dbReference>
<protein>
    <submittedName>
        <fullName evidence="1">Uncharacterized protein</fullName>
    </submittedName>
</protein>
<dbReference type="AlphaFoldDB" id="A0A177AYD6"/>
<accession>A0A177AYD6</accession>
<dbReference type="PANTHER" id="PTHR10241">
    <property type="entry name" value="LETHAL 2 GIANT LARVAE PROTEIN"/>
    <property type="match status" value="1"/>
</dbReference>
<comment type="caution">
    <text evidence="1">The sequence shown here is derived from an EMBL/GenBank/DDBJ whole genome shotgun (WGS) entry which is preliminary data.</text>
</comment>
<reference evidence="1 2" key="1">
    <citation type="submission" date="2016-04" db="EMBL/GenBank/DDBJ databases">
        <title>The genome of Intoshia linei affirms orthonectids as highly simplified spiralians.</title>
        <authorList>
            <person name="Mikhailov K.V."/>
            <person name="Slusarev G.S."/>
            <person name="Nikitin M.A."/>
            <person name="Logacheva M.D."/>
            <person name="Penin A."/>
            <person name="Aleoshin V."/>
            <person name="Panchin Y.V."/>
        </authorList>
    </citation>
    <scope>NUCLEOTIDE SEQUENCE [LARGE SCALE GENOMIC DNA]</scope>
    <source>
        <strain evidence="1">Intl2013</strain>
        <tissue evidence="1">Whole animal</tissue>
    </source>
</reference>
<dbReference type="GO" id="GO:0045159">
    <property type="term" value="F:myosin II binding"/>
    <property type="evidence" value="ECO:0007669"/>
    <property type="project" value="TreeGrafter"/>
</dbReference>
<organism evidence="1 2">
    <name type="scientific">Intoshia linei</name>
    <dbReference type="NCBI Taxonomy" id="1819745"/>
    <lineage>
        <taxon>Eukaryota</taxon>
        <taxon>Metazoa</taxon>
        <taxon>Spiralia</taxon>
        <taxon>Lophotrochozoa</taxon>
        <taxon>Mesozoa</taxon>
        <taxon>Orthonectida</taxon>
        <taxon>Rhopaluridae</taxon>
        <taxon>Intoshia</taxon>
    </lineage>
</organism>
<dbReference type="EMBL" id="LWCA01000765">
    <property type="protein sequence ID" value="OAF67019.1"/>
    <property type="molecule type" value="Genomic_DNA"/>
</dbReference>
<sequence length="290" mass="33410">MFKIFRKNNLRKDTRTEKRNDMFKLKWSNPLGFPHKPSAICYDSKCHLLAIGTSFGLIRVYGKPGVCYYGQFSYDIEIVKLEFILGKGILICLTNDNMLTLWKLTSNRSIKMIIFSKINKEEFIITCFSVMNASFVICGTDLGNVCFLGLPQLNRIVKKDIFFSKIHSIVNIKSQMNYRRIQKITVCPCDSEKWIIAFSRSLIVIYNIENDILLYSFTHEEELQDICWNPSGKSFIMSTVHGSYIQWNLHESSAGIPKTPYGPDPCKPMNNIFVSSLETYGYLIIIRAVL</sequence>
<dbReference type="GO" id="GO:0008593">
    <property type="term" value="P:regulation of Notch signaling pathway"/>
    <property type="evidence" value="ECO:0007669"/>
    <property type="project" value="TreeGrafter"/>
</dbReference>
<dbReference type="GO" id="GO:0030864">
    <property type="term" value="C:cortical actin cytoskeleton"/>
    <property type="evidence" value="ECO:0007669"/>
    <property type="project" value="TreeGrafter"/>
</dbReference>
<gene>
    <name evidence="1" type="ORF">A3Q56_05185</name>
</gene>
<dbReference type="InterPro" id="IPR036322">
    <property type="entry name" value="WD40_repeat_dom_sf"/>
</dbReference>
<keyword evidence="2" id="KW-1185">Reference proteome</keyword>
<dbReference type="GO" id="GO:0051294">
    <property type="term" value="P:establishment of spindle orientation"/>
    <property type="evidence" value="ECO:0007669"/>
    <property type="project" value="TreeGrafter"/>
</dbReference>
<dbReference type="GO" id="GO:0032878">
    <property type="term" value="P:regulation of establishment or maintenance of cell polarity"/>
    <property type="evidence" value="ECO:0007669"/>
    <property type="project" value="TreeGrafter"/>
</dbReference>
<name>A0A177AYD6_9BILA</name>
<dbReference type="InterPro" id="IPR015943">
    <property type="entry name" value="WD40/YVTN_repeat-like_dom_sf"/>
</dbReference>